<sequence length="475" mass="54765">MNRSEFPKGFLWGGATAANQCEGAYNKDGKGLCIADILPGGKERFKIINQPDFDFEIDREKNVYPNHEGIDFYNNYKEDIKLFAEMGFKVFRMSINWSRIFPNGDEKLPNEKGLEFYDRVVDELLSYGIEPLITLSHYEMPLNLTKKYGAWKNKKVIGFFENYTKVVFDRYISRVKYFLTFNEINSAFHFPLFSLGFIDNNKETKEANLYKAMHNQFVAGAKAIKYAKSLRKDVQIGCMSIILPMYGYDSNPLNQRESQKEEMKFVDFPLDVQVRGRYPSFILKELERKNITLESTDEEMKLIAENTVDFISASYYMSGTITVDEDMNKTSGNMLAGVKNPFLEASEWGWEVDPIGLNIILQRLYNKYELPLFVVENGLGAKDKVEEDGSIIDNYRIDYLKSHISSIKTAIDDGVEVMGYTPWGCIDLVSASTGEMSKRYGLIYVDKDDDGNGTNKRLKKKSFHWYKNIIERNSL</sequence>
<dbReference type="PROSITE" id="PS00653">
    <property type="entry name" value="GLYCOSYL_HYDROL_F1_2"/>
    <property type="match status" value="1"/>
</dbReference>
<dbReference type="InterPro" id="IPR001360">
    <property type="entry name" value="Glyco_hydro_1"/>
</dbReference>
<name>A0ABX9KI08_9FUSO</name>
<keyword evidence="2 6" id="KW-0378">Hydrolase</keyword>
<evidence type="ECO:0000313" key="7">
    <source>
        <dbReference type="EMBL" id="REI41750.1"/>
    </source>
</evidence>
<reference evidence="7 8" key="1">
    <citation type="submission" date="2018-08" db="EMBL/GenBank/DDBJ databases">
        <title>Draft genome sequence of Psychrilyobacter sp. strain SD5 isolated from Black Sea water.</title>
        <authorList>
            <person name="Yadav S."/>
            <person name="Villanueva L."/>
            <person name="Damste J.S.S."/>
        </authorList>
    </citation>
    <scope>NUCLEOTIDE SEQUENCE [LARGE SCALE GENOMIC DNA]</scope>
    <source>
        <strain evidence="7 8">SD5</strain>
    </source>
</reference>
<dbReference type="Gene3D" id="3.20.20.80">
    <property type="entry name" value="Glycosidases"/>
    <property type="match status" value="1"/>
</dbReference>
<dbReference type="GO" id="GO:0016787">
    <property type="term" value="F:hydrolase activity"/>
    <property type="evidence" value="ECO:0007669"/>
    <property type="project" value="UniProtKB-KW"/>
</dbReference>
<evidence type="ECO:0000256" key="2">
    <source>
        <dbReference type="ARBA" id="ARBA00022801"/>
    </source>
</evidence>
<dbReference type="PANTHER" id="PTHR10353">
    <property type="entry name" value="GLYCOSYL HYDROLASE"/>
    <property type="match status" value="1"/>
</dbReference>
<dbReference type="PRINTS" id="PR00131">
    <property type="entry name" value="GLHYDRLASE1"/>
</dbReference>
<feature type="active site" description="Nucleophile" evidence="4">
    <location>
        <position position="376"/>
    </location>
</feature>
<evidence type="ECO:0000256" key="5">
    <source>
        <dbReference type="RuleBase" id="RU003690"/>
    </source>
</evidence>
<dbReference type="Pfam" id="PF00232">
    <property type="entry name" value="Glyco_hydro_1"/>
    <property type="match status" value="1"/>
</dbReference>
<evidence type="ECO:0000256" key="6">
    <source>
        <dbReference type="RuleBase" id="RU004468"/>
    </source>
</evidence>
<accession>A0ABX9KI08</accession>
<comment type="similarity">
    <text evidence="1 5">Belongs to the glycosyl hydrolase 1 family.</text>
</comment>
<dbReference type="Proteomes" id="UP000263486">
    <property type="component" value="Unassembled WGS sequence"/>
</dbReference>
<evidence type="ECO:0000313" key="8">
    <source>
        <dbReference type="Proteomes" id="UP000263486"/>
    </source>
</evidence>
<dbReference type="InterPro" id="IPR033132">
    <property type="entry name" value="GH_1_N_CS"/>
</dbReference>
<dbReference type="PROSITE" id="PS00572">
    <property type="entry name" value="GLYCOSYL_HYDROL_F1_1"/>
    <property type="match status" value="1"/>
</dbReference>
<protein>
    <submittedName>
        <fullName evidence="7">Glycoside hydrolase family 1 protein</fullName>
    </submittedName>
</protein>
<dbReference type="RefSeq" id="WP_114642018.1">
    <property type="nucleotide sequence ID" value="NZ_JAACIO010000008.1"/>
</dbReference>
<proteinExistence type="inferred from homology"/>
<dbReference type="SUPFAM" id="SSF51445">
    <property type="entry name" value="(Trans)glycosidases"/>
    <property type="match status" value="1"/>
</dbReference>
<keyword evidence="8" id="KW-1185">Reference proteome</keyword>
<gene>
    <name evidence="7" type="ORF">DYH56_06295</name>
</gene>
<evidence type="ECO:0000256" key="3">
    <source>
        <dbReference type="ARBA" id="ARBA00023295"/>
    </source>
</evidence>
<dbReference type="InterPro" id="IPR017853">
    <property type="entry name" value="GH"/>
</dbReference>
<organism evidence="7 8">
    <name type="scientific">Psychrilyobacter piezotolerans</name>
    <dbReference type="NCBI Taxonomy" id="2293438"/>
    <lineage>
        <taxon>Bacteria</taxon>
        <taxon>Fusobacteriati</taxon>
        <taxon>Fusobacteriota</taxon>
        <taxon>Fusobacteriia</taxon>
        <taxon>Fusobacteriales</taxon>
        <taxon>Fusobacteriaceae</taxon>
        <taxon>Psychrilyobacter</taxon>
    </lineage>
</organism>
<dbReference type="PANTHER" id="PTHR10353:SF122">
    <property type="entry name" value="6-PHOSPHO-BETA-GLUCOSIDASE ASCB-RELATED"/>
    <property type="match status" value="1"/>
</dbReference>
<dbReference type="InterPro" id="IPR018120">
    <property type="entry name" value="Glyco_hydro_1_AS"/>
</dbReference>
<comment type="caution">
    <text evidence="7">The sequence shown here is derived from an EMBL/GenBank/DDBJ whole genome shotgun (WGS) entry which is preliminary data.</text>
</comment>
<dbReference type="EMBL" id="QUAJ01000008">
    <property type="protein sequence ID" value="REI41750.1"/>
    <property type="molecule type" value="Genomic_DNA"/>
</dbReference>
<evidence type="ECO:0000256" key="4">
    <source>
        <dbReference type="PROSITE-ProRule" id="PRU10055"/>
    </source>
</evidence>
<keyword evidence="3 6" id="KW-0326">Glycosidase</keyword>
<evidence type="ECO:0000256" key="1">
    <source>
        <dbReference type="ARBA" id="ARBA00010838"/>
    </source>
</evidence>